<evidence type="ECO:0000256" key="1">
    <source>
        <dbReference type="SAM" id="MobiDB-lite"/>
    </source>
</evidence>
<dbReference type="RefSeq" id="WP_111170138.1">
    <property type="nucleotide sequence ID" value="NZ_POUA01000252.1"/>
</dbReference>
<keyword evidence="2" id="KW-1133">Transmembrane helix</keyword>
<reference evidence="3 4" key="1">
    <citation type="submission" date="2018-01" db="EMBL/GenBank/DDBJ databases">
        <title>Draft genome sequence of Sphaerisporangium sp. 7K107.</title>
        <authorList>
            <person name="Sahin N."/>
            <person name="Saygin H."/>
            <person name="Ay H."/>
        </authorList>
    </citation>
    <scope>NUCLEOTIDE SEQUENCE [LARGE SCALE GENOMIC DNA]</scope>
    <source>
        <strain evidence="3 4">7K107</strain>
    </source>
</reference>
<name>A0A2W2G991_9ACTN</name>
<keyword evidence="4" id="KW-1185">Reference proteome</keyword>
<accession>A0A2W2G991</accession>
<evidence type="ECO:0000256" key="2">
    <source>
        <dbReference type="SAM" id="Phobius"/>
    </source>
</evidence>
<sequence length="97" mass="10481">MSGHAAAGMDQVVWLCAAFVGVEVLRGLVLVVAWTHGVYWWDGAATVLRANVLRSILTAPGAAADRQPHSPGESIPAPRRRGRPRRLHRRERAPGGL</sequence>
<dbReference type="EMBL" id="POUA01000252">
    <property type="protein sequence ID" value="PZG36775.1"/>
    <property type="molecule type" value="Genomic_DNA"/>
</dbReference>
<keyword evidence="2" id="KW-0472">Membrane</keyword>
<gene>
    <name evidence="3" type="ORF">C1I98_26440</name>
</gene>
<proteinExistence type="predicted"/>
<comment type="caution">
    <text evidence="3">The sequence shown here is derived from an EMBL/GenBank/DDBJ whole genome shotgun (WGS) entry which is preliminary data.</text>
</comment>
<protein>
    <submittedName>
        <fullName evidence="3">Uncharacterized protein</fullName>
    </submittedName>
</protein>
<feature type="transmembrane region" description="Helical" evidence="2">
    <location>
        <begin position="12"/>
        <end position="34"/>
    </location>
</feature>
<feature type="region of interest" description="Disordered" evidence="1">
    <location>
        <begin position="62"/>
        <end position="97"/>
    </location>
</feature>
<organism evidence="3 4">
    <name type="scientific">Spongiactinospora gelatinilytica</name>
    <dbReference type="NCBI Taxonomy" id="2666298"/>
    <lineage>
        <taxon>Bacteria</taxon>
        <taxon>Bacillati</taxon>
        <taxon>Actinomycetota</taxon>
        <taxon>Actinomycetes</taxon>
        <taxon>Streptosporangiales</taxon>
        <taxon>Streptosporangiaceae</taxon>
        <taxon>Spongiactinospora</taxon>
    </lineage>
</organism>
<dbReference type="AlphaFoldDB" id="A0A2W2G991"/>
<dbReference type="Proteomes" id="UP000248544">
    <property type="component" value="Unassembled WGS sequence"/>
</dbReference>
<feature type="compositionally biased region" description="Basic residues" evidence="1">
    <location>
        <begin position="78"/>
        <end position="91"/>
    </location>
</feature>
<evidence type="ECO:0000313" key="3">
    <source>
        <dbReference type="EMBL" id="PZG36775.1"/>
    </source>
</evidence>
<evidence type="ECO:0000313" key="4">
    <source>
        <dbReference type="Proteomes" id="UP000248544"/>
    </source>
</evidence>
<keyword evidence="2" id="KW-0812">Transmembrane</keyword>